<comment type="catalytic activity">
    <reaction evidence="14 15">
        <text>L-seryl-[protein] + ATP = O-phospho-L-seryl-[protein] + ADP + H(+)</text>
        <dbReference type="Rhea" id="RHEA:17989"/>
        <dbReference type="Rhea" id="RHEA-COMP:9863"/>
        <dbReference type="Rhea" id="RHEA-COMP:11604"/>
        <dbReference type="ChEBI" id="CHEBI:15378"/>
        <dbReference type="ChEBI" id="CHEBI:29999"/>
        <dbReference type="ChEBI" id="CHEBI:30616"/>
        <dbReference type="ChEBI" id="CHEBI:83421"/>
        <dbReference type="ChEBI" id="CHEBI:456216"/>
        <dbReference type="EC" id="2.7.11.1"/>
    </reaction>
</comment>
<dbReference type="CDD" id="cd01098">
    <property type="entry name" value="PAN_AP_plant"/>
    <property type="match status" value="1"/>
</dbReference>
<dbReference type="AlphaFoldDB" id="A0A835FIG4"/>
<gene>
    <name evidence="22" type="ORF">HU200_010372</name>
</gene>
<keyword evidence="12" id="KW-0325">Glycoprotein</keyword>
<dbReference type="Gene3D" id="1.10.510.10">
    <property type="entry name" value="Transferase(Phosphotransferase) domain 1"/>
    <property type="match status" value="2"/>
</dbReference>
<dbReference type="CDD" id="cd00028">
    <property type="entry name" value="B_lectin"/>
    <property type="match status" value="1"/>
</dbReference>
<dbReference type="SUPFAM" id="SSF51110">
    <property type="entry name" value="alpha-D-mannose-specific plant lectins"/>
    <property type="match status" value="1"/>
</dbReference>
<evidence type="ECO:0000256" key="18">
    <source>
        <dbReference type="SAM" id="SignalP"/>
    </source>
</evidence>
<evidence type="ECO:0000259" key="19">
    <source>
        <dbReference type="PROSITE" id="PS50011"/>
    </source>
</evidence>
<keyword evidence="17" id="KW-0472">Membrane</keyword>
<reference evidence="22" key="1">
    <citation type="submission" date="2020-07" db="EMBL/GenBank/DDBJ databases">
        <title>Genome sequence and genetic diversity analysis of an under-domesticated orphan crop, white fonio (Digitaria exilis).</title>
        <authorList>
            <person name="Bennetzen J.L."/>
            <person name="Chen S."/>
            <person name="Ma X."/>
            <person name="Wang X."/>
            <person name="Yssel A.E.J."/>
            <person name="Chaluvadi S.R."/>
            <person name="Johnson M."/>
            <person name="Gangashetty P."/>
            <person name="Hamidou F."/>
            <person name="Sanogo M.D."/>
            <person name="Zwaenepoel A."/>
            <person name="Wallace J."/>
            <person name="Van De Peer Y."/>
            <person name="Van Deynze A."/>
        </authorList>
    </citation>
    <scope>NUCLEOTIDE SEQUENCE</scope>
    <source>
        <tissue evidence="22">Leaves</tissue>
    </source>
</reference>
<keyword evidence="5 15" id="KW-0808">Transferase</keyword>
<organism evidence="22 23">
    <name type="scientific">Digitaria exilis</name>
    <dbReference type="NCBI Taxonomy" id="1010633"/>
    <lineage>
        <taxon>Eukaryota</taxon>
        <taxon>Viridiplantae</taxon>
        <taxon>Streptophyta</taxon>
        <taxon>Embryophyta</taxon>
        <taxon>Tracheophyta</taxon>
        <taxon>Spermatophyta</taxon>
        <taxon>Magnoliopsida</taxon>
        <taxon>Liliopsida</taxon>
        <taxon>Poales</taxon>
        <taxon>Poaceae</taxon>
        <taxon>PACMAD clade</taxon>
        <taxon>Panicoideae</taxon>
        <taxon>Panicodae</taxon>
        <taxon>Paniceae</taxon>
        <taxon>Anthephorinae</taxon>
        <taxon>Digitaria</taxon>
    </lineage>
</organism>
<feature type="signal peptide" evidence="18">
    <location>
        <begin position="1"/>
        <end position="22"/>
    </location>
</feature>
<feature type="domain" description="Protein kinase" evidence="19">
    <location>
        <begin position="440"/>
        <end position="696"/>
    </location>
</feature>
<dbReference type="InterPro" id="IPR024171">
    <property type="entry name" value="SRK-like_kinase"/>
</dbReference>
<keyword evidence="6 18" id="KW-0732">Signal</keyword>
<evidence type="ECO:0000259" key="20">
    <source>
        <dbReference type="PROSITE" id="PS50927"/>
    </source>
</evidence>
<evidence type="ECO:0000259" key="21">
    <source>
        <dbReference type="PROSITE" id="PS50948"/>
    </source>
</evidence>
<keyword evidence="9 15" id="KW-0067">ATP-binding</keyword>
<dbReference type="GO" id="GO:0004674">
    <property type="term" value="F:protein serine/threonine kinase activity"/>
    <property type="evidence" value="ECO:0007669"/>
    <property type="project" value="UniProtKB-KW"/>
</dbReference>
<dbReference type="EMBL" id="JACEFO010000718">
    <property type="protein sequence ID" value="KAF8759331.1"/>
    <property type="molecule type" value="Genomic_DNA"/>
</dbReference>
<keyword evidence="3 15" id="KW-0723">Serine/threonine-protein kinase</keyword>
<dbReference type="InterPro" id="IPR008271">
    <property type="entry name" value="Ser/Thr_kinase_AS"/>
</dbReference>
<dbReference type="EC" id="2.7.11.1" evidence="15"/>
<feature type="transmembrane region" description="Helical" evidence="17">
    <location>
        <begin position="340"/>
        <end position="358"/>
    </location>
</feature>
<keyword evidence="2" id="KW-1003">Cell membrane</keyword>
<evidence type="ECO:0000256" key="14">
    <source>
        <dbReference type="ARBA" id="ARBA00048679"/>
    </source>
</evidence>
<dbReference type="InterPro" id="IPR003609">
    <property type="entry name" value="Pan_app"/>
</dbReference>
<accession>A0A835FIG4</accession>
<evidence type="ECO:0000256" key="16">
    <source>
        <dbReference type="PROSITE-ProRule" id="PRU10141"/>
    </source>
</evidence>
<feature type="domain" description="Apple" evidence="21">
    <location>
        <begin position="244"/>
        <end position="331"/>
    </location>
</feature>
<evidence type="ECO:0000256" key="4">
    <source>
        <dbReference type="ARBA" id="ARBA00022536"/>
    </source>
</evidence>
<evidence type="ECO:0000256" key="12">
    <source>
        <dbReference type="ARBA" id="ARBA00023180"/>
    </source>
</evidence>
<dbReference type="SMART" id="SM00108">
    <property type="entry name" value="B_lectin"/>
    <property type="match status" value="1"/>
</dbReference>
<evidence type="ECO:0000313" key="22">
    <source>
        <dbReference type="EMBL" id="KAF8759331.1"/>
    </source>
</evidence>
<dbReference type="SMART" id="SM00473">
    <property type="entry name" value="PAN_AP"/>
    <property type="match status" value="1"/>
</dbReference>
<evidence type="ECO:0000256" key="13">
    <source>
        <dbReference type="ARBA" id="ARBA00047899"/>
    </source>
</evidence>
<evidence type="ECO:0000256" key="6">
    <source>
        <dbReference type="ARBA" id="ARBA00022729"/>
    </source>
</evidence>
<dbReference type="PROSITE" id="PS50927">
    <property type="entry name" value="BULB_LECTIN"/>
    <property type="match status" value="1"/>
</dbReference>
<evidence type="ECO:0000256" key="15">
    <source>
        <dbReference type="PIRNR" id="PIRNR000641"/>
    </source>
</evidence>
<dbReference type="PROSITE" id="PS00107">
    <property type="entry name" value="PROTEIN_KINASE_ATP"/>
    <property type="match status" value="1"/>
</dbReference>
<keyword evidence="8 15" id="KW-0418">Kinase</keyword>
<evidence type="ECO:0000256" key="2">
    <source>
        <dbReference type="ARBA" id="ARBA00022475"/>
    </source>
</evidence>
<evidence type="ECO:0000256" key="11">
    <source>
        <dbReference type="ARBA" id="ARBA00023170"/>
    </source>
</evidence>
<evidence type="ECO:0000256" key="10">
    <source>
        <dbReference type="ARBA" id="ARBA00023157"/>
    </source>
</evidence>
<dbReference type="InterPro" id="IPR000719">
    <property type="entry name" value="Prot_kinase_dom"/>
</dbReference>
<dbReference type="PROSITE" id="PS50011">
    <property type="entry name" value="PROTEIN_KINASE_DOM"/>
    <property type="match status" value="1"/>
</dbReference>
<dbReference type="FunFam" id="3.30.200.20:FF:001238">
    <property type="entry name" value="Os08g0179000 protein"/>
    <property type="match status" value="1"/>
</dbReference>
<evidence type="ECO:0000256" key="1">
    <source>
        <dbReference type="ARBA" id="ARBA00004251"/>
    </source>
</evidence>
<keyword evidence="7 15" id="KW-0547">Nucleotide-binding</keyword>
<dbReference type="PANTHER" id="PTHR27002">
    <property type="entry name" value="RECEPTOR-LIKE SERINE/THREONINE-PROTEIN KINASE SD1-8"/>
    <property type="match status" value="1"/>
</dbReference>
<name>A0A835FIG4_9POAL</name>
<dbReference type="GO" id="GO:0005524">
    <property type="term" value="F:ATP binding"/>
    <property type="evidence" value="ECO:0007669"/>
    <property type="project" value="UniProtKB-UniRule"/>
</dbReference>
<sequence>MGSWSAITYATVLVVLLPPCASDDRLVPGKPLSPGATIVSDGGSFALGFFSPANSTAGKLYLGVWCNDIPRLTVVWVANRETPVTNRSSSPPTLALTNASNLVLSDTNGRVVWTTTDIAGVPSTATSAAGLAAVLLNTGNLVVRSANGTTLWQSFDHPADTFLPGMKIMIRYKTHAEDRLVSWKGHDDPAPGIFSLGGDPDTFLQANTSVIVYLAVVNTEENIYMTYSLSSDGTAAHTRGVEGCGDDDGGFLALPGMKSPDKFVLVRNRTAGECAAECSRNCSCVAYAYANLSITRPMGDVTRCLVWVGELIDTTKIGDLAGSETLYLRISGMHGCSSKYALIYIFCASIKLCVYLKHRYKGKDQFTEDRAVLVGSVLIFAGFSIAWFKFKGTIRNRRKHKKVILDGMSTSDELGEGNLIQDFDFPFVNFEDIVAATHNFSEEFKIGQGGFGKVYKVVLGGQEVAIKRLSKDSEQGIEEFRNEVILIAKLQHRNLVRLLSCSVEDAEKILIYEYLPNRSLYAALFDSSRKMVLDWRTRFNIIKGVARGLLYLHQDSRLTIIHRDLKAANILLDGDMRPKISDFGMARIFGDSQQNANTQRVVGTYFGVLLLEVVTGKKRSSIDGITDFPNLVIYAWNMWKEGKAYDLVDKYIVDTCLVDEVLLGCHLALLCVQENPDDRPLMAFVVFTLENESTRLPNPICPAYSTQRSYEMEQIRHNIENSVNNFTLSDTEGW</sequence>
<keyword evidence="10" id="KW-1015">Disulfide bond</keyword>
<dbReference type="Proteomes" id="UP000636709">
    <property type="component" value="Unassembled WGS sequence"/>
</dbReference>
<dbReference type="Pfam" id="PF01453">
    <property type="entry name" value="B_lectin"/>
    <property type="match status" value="1"/>
</dbReference>
<dbReference type="SUPFAM" id="SSF56112">
    <property type="entry name" value="Protein kinase-like (PK-like)"/>
    <property type="match status" value="1"/>
</dbReference>
<dbReference type="SMART" id="SM00220">
    <property type="entry name" value="S_TKc"/>
    <property type="match status" value="1"/>
</dbReference>
<protein>
    <recommendedName>
        <fullName evidence="15">Receptor-like serine/threonine-protein kinase</fullName>
        <ecNumber evidence="15">2.7.11.1</ecNumber>
    </recommendedName>
</protein>
<dbReference type="PIRSF" id="PIRSF000641">
    <property type="entry name" value="SRK"/>
    <property type="match status" value="1"/>
</dbReference>
<keyword evidence="17" id="KW-0812">Transmembrane</keyword>
<dbReference type="GO" id="GO:0051707">
    <property type="term" value="P:response to other organism"/>
    <property type="evidence" value="ECO:0007669"/>
    <property type="project" value="UniProtKB-ARBA"/>
</dbReference>
<feature type="transmembrane region" description="Helical" evidence="17">
    <location>
        <begin position="370"/>
        <end position="390"/>
    </location>
</feature>
<evidence type="ECO:0000256" key="3">
    <source>
        <dbReference type="ARBA" id="ARBA00022527"/>
    </source>
</evidence>
<dbReference type="PROSITE" id="PS50948">
    <property type="entry name" value="PAN"/>
    <property type="match status" value="1"/>
</dbReference>
<feature type="binding site" evidence="16">
    <location>
        <position position="467"/>
    </location>
    <ligand>
        <name>ATP</name>
        <dbReference type="ChEBI" id="CHEBI:30616"/>
    </ligand>
</feature>
<feature type="chain" id="PRO_5032373655" description="Receptor-like serine/threonine-protein kinase" evidence="18">
    <location>
        <begin position="23"/>
        <end position="734"/>
    </location>
</feature>
<evidence type="ECO:0000256" key="7">
    <source>
        <dbReference type="ARBA" id="ARBA00022741"/>
    </source>
</evidence>
<dbReference type="InterPro" id="IPR001480">
    <property type="entry name" value="Bulb-type_lectin_dom"/>
</dbReference>
<dbReference type="Gene3D" id="2.90.10.10">
    <property type="entry name" value="Bulb-type lectin domain"/>
    <property type="match status" value="1"/>
</dbReference>
<dbReference type="GO" id="GO:0005886">
    <property type="term" value="C:plasma membrane"/>
    <property type="evidence" value="ECO:0007669"/>
    <property type="project" value="UniProtKB-SubCell"/>
</dbReference>
<keyword evidence="11" id="KW-0675">Receptor</keyword>
<comment type="similarity">
    <text evidence="15">Belongs to the protein kinase superfamily. Ser/Thr protein kinase family.</text>
</comment>
<dbReference type="FunFam" id="1.10.510.10:FF:001019">
    <property type="entry name" value="G-type lectin S-receptor-like serine/threonine-protein kinase B120"/>
    <property type="match status" value="1"/>
</dbReference>
<evidence type="ECO:0000313" key="23">
    <source>
        <dbReference type="Proteomes" id="UP000636709"/>
    </source>
</evidence>
<keyword evidence="17" id="KW-1133">Transmembrane helix</keyword>
<dbReference type="InterPro" id="IPR036426">
    <property type="entry name" value="Bulb-type_lectin_dom_sf"/>
</dbReference>
<dbReference type="PANTHER" id="PTHR27002:SF1095">
    <property type="entry name" value="G-TYPE LECTIN S-RECEPTOR-LIKE SERINE_THREONINE-PROTEIN KINASE RKS1"/>
    <property type="match status" value="1"/>
</dbReference>
<comment type="subcellular location">
    <subcellularLocation>
        <location evidence="1">Cell membrane</location>
        <topology evidence="1">Single-pass type I membrane protein</topology>
    </subcellularLocation>
</comment>
<comment type="catalytic activity">
    <reaction evidence="13 15">
        <text>L-threonyl-[protein] + ATP = O-phospho-L-threonyl-[protein] + ADP + H(+)</text>
        <dbReference type="Rhea" id="RHEA:46608"/>
        <dbReference type="Rhea" id="RHEA-COMP:11060"/>
        <dbReference type="Rhea" id="RHEA-COMP:11605"/>
        <dbReference type="ChEBI" id="CHEBI:15378"/>
        <dbReference type="ChEBI" id="CHEBI:30013"/>
        <dbReference type="ChEBI" id="CHEBI:30616"/>
        <dbReference type="ChEBI" id="CHEBI:61977"/>
        <dbReference type="ChEBI" id="CHEBI:456216"/>
        <dbReference type="EC" id="2.7.11.1"/>
    </reaction>
</comment>
<keyword evidence="23" id="KW-1185">Reference proteome</keyword>
<dbReference type="InterPro" id="IPR017441">
    <property type="entry name" value="Protein_kinase_ATP_BS"/>
</dbReference>
<proteinExistence type="inferred from homology"/>
<keyword evidence="4" id="KW-0245">EGF-like domain</keyword>
<evidence type="ECO:0000256" key="17">
    <source>
        <dbReference type="SAM" id="Phobius"/>
    </source>
</evidence>
<dbReference type="PROSITE" id="PS00108">
    <property type="entry name" value="PROTEIN_KINASE_ST"/>
    <property type="match status" value="1"/>
</dbReference>
<feature type="domain" description="Bulb-type lectin" evidence="20">
    <location>
        <begin position="23"/>
        <end position="156"/>
    </location>
</feature>
<evidence type="ECO:0000256" key="9">
    <source>
        <dbReference type="ARBA" id="ARBA00022840"/>
    </source>
</evidence>
<evidence type="ECO:0000256" key="8">
    <source>
        <dbReference type="ARBA" id="ARBA00022777"/>
    </source>
</evidence>
<dbReference type="Pfam" id="PF08276">
    <property type="entry name" value="PAN_2"/>
    <property type="match status" value="1"/>
</dbReference>
<evidence type="ECO:0000256" key="5">
    <source>
        <dbReference type="ARBA" id="ARBA00022679"/>
    </source>
</evidence>
<dbReference type="InterPro" id="IPR011009">
    <property type="entry name" value="Kinase-like_dom_sf"/>
</dbReference>
<comment type="caution">
    <text evidence="22">The sequence shown here is derived from an EMBL/GenBank/DDBJ whole genome shotgun (WGS) entry which is preliminary data.</text>
</comment>
<dbReference type="OrthoDB" id="4062651at2759"/>
<dbReference type="Pfam" id="PF00069">
    <property type="entry name" value="Pkinase"/>
    <property type="match status" value="1"/>
</dbReference>
<dbReference type="Gene3D" id="3.30.200.20">
    <property type="entry name" value="Phosphorylase Kinase, domain 1"/>
    <property type="match status" value="1"/>
</dbReference>